<dbReference type="SUPFAM" id="SSF52009">
    <property type="entry name" value="Phosphohistidine domain"/>
    <property type="match status" value="1"/>
</dbReference>
<feature type="domain" description="PEP-utilising enzyme C-terminal" evidence="22">
    <location>
        <begin position="249"/>
        <end position="533"/>
    </location>
</feature>
<evidence type="ECO:0000256" key="6">
    <source>
        <dbReference type="ARBA" id="ARBA00012232"/>
    </source>
</evidence>
<dbReference type="PRINTS" id="PR01736">
    <property type="entry name" value="PHPHTRNFRASE"/>
</dbReference>
<evidence type="ECO:0000256" key="10">
    <source>
        <dbReference type="ARBA" id="ARBA00022597"/>
    </source>
</evidence>
<dbReference type="PANTHER" id="PTHR46244">
    <property type="entry name" value="PHOSPHOENOLPYRUVATE-PROTEIN PHOSPHOTRANSFERASE"/>
    <property type="match status" value="1"/>
</dbReference>
<feature type="domain" description="Phosphotransferase system enzyme I N-terminal" evidence="23">
    <location>
        <begin position="7"/>
        <end position="117"/>
    </location>
</feature>
<dbReference type="InterPro" id="IPR050499">
    <property type="entry name" value="PEP-utilizing_PTS_enzyme"/>
</dbReference>
<comment type="catalytic activity">
    <reaction evidence="1 17">
        <text>L-histidyl-[protein] + phosphoenolpyruvate = N(pros)-phospho-L-histidyl-[protein] + pyruvate</text>
        <dbReference type="Rhea" id="RHEA:23880"/>
        <dbReference type="Rhea" id="RHEA-COMP:9745"/>
        <dbReference type="Rhea" id="RHEA-COMP:9746"/>
        <dbReference type="ChEBI" id="CHEBI:15361"/>
        <dbReference type="ChEBI" id="CHEBI:29979"/>
        <dbReference type="ChEBI" id="CHEBI:58702"/>
        <dbReference type="ChEBI" id="CHEBI:64837"/>
        <dbReference type="EC" id="2.7.3.9"/>
    </reaction>
</comment>
<evidence type="ECO:0000256" key="12">
    <source>
        <dbReference type="ARBA" id="ARBA00022683"/>
    </source>
</evidence>
<comment type="similarity">
    <text evidence="5 17">Belongs to the PEP-utilizing enzyme family.</text>
</comment>
<evidence type="ECO:0000256" key="9">
    <source>
        <dbReference type="ARBA" id="ARBA00022490"/>
    </source>
</evidence>
<evidence type="ECO:0000256" key="7">
    <source>
        <dbReference type="ARBA" id="ARBA00016544"/>
    </source>
</evidence>
<dbReference type="SUPFAM" id="SSF47831">
    <property type="entry name" value="Enzyme I of the PEP:sugar phosphotransferase system HPr-binding (sub)domain"/>
    <property type="match status" value="1"/>
</dbReference>
<evidence type="ECO:0000256" key="4">
    <source>
        <dbReference type="ARBA" id="ARBA00004496"/>
    </source>
</evidence>
<keyword evidence="10 17" id="KW-0762">Sugar transport</keyword>
<accession>A0AA37KQR9</accession>
<feature type="domain" description="PEP-utilising enzyme mobile" evidence="21">
    <location>
        <begin position="145"/>
        <end position="217"/>
    </location>
</feature>
<dbReference type="InterPro" id="IPR008279">
    <property type="entry name" value="PEP-util_enz_mobile_dom"/>
</dbReference>
<dbReference type="InterPro" id="IPR006318">
    <property type="entry name" value="PTS_EI-like"/>
</dbReference>
<feature type="binding site" evidence="19">
    <location>
        <position position="458"/>
    </location>
    <ligand>
        <name>phosphoenolpyruvate</name>
        <dbReference type="ChEBI" id="CHEBI:58702"/>
    </ligand>
</feature>
<dbReference type="RefSeq" id="WP_244076633.1">
    <property type="nucleotide sequence ID" value="NZ_AP025581.1"/>
</dbReference>
<evidence type="ECO:0000256" key="13">
    <source>
        <dbReference type="ARBA" id="ARBA00022723"/>
    </source>
</evidence>
<evidence type="ECO:0000256" key="17">
    <source>
        <dbReference type="PIRNR" id="PIRNR000732"/>
    </source>
</evidence>
<sequence>MRVLRTGIPAAGIAAGTAFVLERRVSAAPSAATGDPAAETARFHAALAQAKTELGVLAAENDIFAAHLEMADDPMLAEQVEERISEHGFSAERALDEACEEVCGMLAALDDEYLRGRTDDVGDVCGRIRRILTSETAENPFAGLAPGTIVVAEELTPSDTALMDFSRIAGVVTARGSVTSHVCIIARAKGIAAIVGASECMLEIKTGDKLIINGDTGEIIVAPDTATERRYRALSASRKRHGEHCLKGAHTPAVTRGGRRIAVLGNAGSVAEVRAALDAGAEGIGLFRSEFLYMQSHGGFPGEQTQFEAYRHAAELCGERPLVIRTLDIGGDKALPYMDFGHEENPFLGWRAIRVSLSMHDVFRTQLRALLRASVFGNLRIMFPMITSVGEFRRAEAAVRECMAELDAEKAAYNPGIELGVMIETPAAVMVADLLAAEARFFSIGTNDLTQYVMAADRGNPRVAHLCDPFDTAVRRSVAMTLAAARSAGIEAGMCGELAADPEATAWLLEAGLEEFSVSAPAVAPLKERIRTLDLPEVRKTPGAAE</sequence>
<dbReference type="GO" id="GO:0008965">
    <property type="term" value="F:phosphoenolpyruvate-protein phosphotransferase activity"/>
    <property type="evidence" value="ECO:0007669"/>
    <property type="project" value="UniProtKB-EC"/>
</dbReference>
<organism evidence="24 25">
    <name type="scientific">Alistipes finegoldii</name>
    <dbReference type="NCBI Taxonomy" id="214856"/>
    <lineage>
        <taxon>Bacteria</taxon>
        <taxon>Pseudomonadati</taxon>
        <taxon>Bacteroidota</taxon>
        <taxon>Bacteroidia</taxon>
        <taxon>Bacteroidales</taxon>
        <taxon>Rikenellaceae</taxon>
        <taxon>Alistipes</taxon>
    </lineage>
</organism>
<feature type="binding site" evidence="20">
    <location>
        <position position="424"/>
    </location>
    <ligand>
        <name>Mg(2+)</name>
        <dbReference type="ChEBI" id="CHEBI:18420"/>
    </ligand>
</feature>
<dbReference type="Gene3D" id="1.10.274.10">
    <property type="entry name" value="PtsI, HPr-binding domain"/>
    <property type="match status" value="1"/>
</dbReference>
<dbReference type="InterPro" id="IPR008731">
    <property type="entry name" value="PTS_EIN"/>
</dbReference>
<evidence type="ECO:0000256" key="2">
    <source>
        <dbReference type="ARBA" id="ARBA00001946"/>
    </source>
</evidence>
<evidence type="ECO:0000256" key="16">
    <source>
        <dbReference type="ARBA" id="ARBA00033235"/>
    </source>
</evidence>
<evidence type="ECO:0000313" key="25">
    <source>
        <dbReference type="Proteomes" id="UP001055105"/>
    </source>
</evidence>
<dbReference type="GO" id="GO:0009401">
    <property type="term" value="P:phosphoenolpyruvate-dependent sugar phosphotransferase system"/>
    <property type="evidence" value="ECO:0007669"/>
    <property type="project" value="UniProtKB-KW"/>
</dbReference>
<dbReference type="AlphaFoldDB" id="A0AA37KQR9"/>
<dbReference type="NCBIfam" id="TIGR01417">
    <property type="entry name" value="PTS_I_fam"/>
    <property type="match status" value="1"/>
</dbReference>
<dbReference type="GO" id="GO:0046872">
    <property type="term" value="F:metal ion binding"/>
    <property type="evidence" value="ECO:0007669"/>
    <property type="project" value="UniProtKB-KW"/>
</dbReference>
<comment type="cofactor">
    <cofactor evidence="2 17 20">
        <name>Mg(2+)</name>
        <dbReference type="ChEBI" id="CHEBI:18420"/>
    </cofactor>
</comment>
<comment type="function">
    <text evidence="3 17">General (non sugar-specific) component of the phosphoenolpyruvate-dependent sugar phosphotransferase system (sugar PTS). This major carbohydrate active-transport system catalyzes the phosphorylation of incoming sugar substrates concomitantly with their translocation across the cell membrane. Enzyme I transfers the phosphoryl group from phosphoenolpyruvate (PEP) to the phosphoryl carrier protein (HPr).</text>
</comment>
<evidence type="ECO:0000256" key="1">
    <source>
        <dbReference type="ARBA" id="ARBA00000683"/>
    </source>
</evidence>
<keyword evidence="12 17" id="KW-0598">Phosphotransferase system</keyword>
<evidence type="ECO:0000256" key="11">
    <source>
        <dbReference type="ARBA" id="ARBA00022679"/>
    </source>
</evidence>
<dbReference type="GO" id="GO:0016301">
    <property type="term" value="F:kinase activity"/>
    <property type="evidence" value="ECO:0007669"/>
    <property type="project" value="UniProtKB-KW"/>
</dbReference>
<gene>
    <name evidence="24" type="primary">ptsI</name>
    <name evidence="24" type="ORF">CE91St16_21720</name>
</gene>
<feature type="active site" description="Tele-phosphohistidine intermediate" evidence="18">
    <location>
        <position position="181"/>
    </location>
</feature>
<feature type="binding site" evidence="19">
    <location>
        <position position="325"/>
    </location>
    <ligand>
        <name>phosphoenolpyruvate</name>
        <dbReference type="ChEBI" id="CHEBI:58702"/>
    </ligand>
</feature>
<evidence type="ECO:0000256" key="3">
    <source>
        <dbReference type="ARBA" id="ARBA00002728"/>
    </source>
</evidence>
<feature type="binding site" evidence="20">
    <location>
        <position position="448"/>
    </location>
    <ligand>
        <name>Mg(2+)</name>
        <dbReference type="ChEBI" id="CHEBI:18420"/>
    </ligand>
</feature>
<keyword evidence="14 17" id="KW-0418">Kinase</keyword>
<evidence type="ECO:0000256" key="8">
    <source>
        <dbReference type="ARBA" id="ARBA00022448"/>
    </source>
</evidence>
<dbReference type="InterPro" id="IPR024692">
    <property type="entry name" value="PTS_EI"/>
</dbReference>
<dbReference type="InterPro" id="IPR000121">
    <property type="entry name" value="PEP_util_C"/>
</dbReference>
<protein>
    <recommendedName>
        <fullName evidence="7 17">Phosphoenolpyruvate-protein phosphotransferase</fullName>
        <ecNumber evidence="6 17">2.7.3.9</ecNumber>
    </recommendedName>
    <alternativeName>
        <fullName evidence="16 17">Phosphotransferase system, enzyme I</fullName>
    </alternativeName>
</protein>
<proteinExistence type="inferred from homology"/>
<keyword evidence="8 17" id="KW-0813">Transport</keyword>
<dbReference type="InterPro" id="IPR036637">
    <property type="entry name" value="Phosphohistidine_dom_sf"/>
</dbReference>
<dbReference type="SUPFAM" id="SSF51621">
    <property type="entry name" value="Phosphoenolpyruvate/pyruvate domain"/>
    <property type="match status" value="1"/>
</dbReference>
<evidence type="ECO:0000256" key="18">
    <source>
        <dbReference type="PIRSR" id="PIRSR000732-1"/>
    </source>
</evidence>
<dbReference type="PANTHER" id="PTHR46244:SF3">
    <property type="entry name" value="PHOSPHOENOLPYRUVATE-PROTEIN PHOSPHOTRANSFERASE"/>
    <property type="match status" value="1"/>
</dbReference>
<keyword evidence="13 17" id="KW-0479">Metal-binding</keyword>
<evidence type="ECO:0000256" key="20">
    <source>
        <dbReference type="PIRSR" id="PIRSR000732-3"/>
    </source>
</evidence>
<reference evidence="24" key="1">
    <citation type="submission" date="2022-01" db="EMBL/GenBank/DDBJ databases">
        <title>Novel bile acid biosynthetic pathways are enriched in the microbiome of centenarians.</title>
        <authorList>
            <person name="Sato Y."/>
            <person name="Atarashi K."/>
            <person name="Plichta R.D."/>
            <person name="Arai Y."/>
            <person name="Sasajima S."/>
            <person name="Kearney M.S."/>
            <person name="Suda W."/>
            <person name="Takeshita K."/>
            <person name="Sasaki T."/>
            <person name="Okamoto S."/>
            <person name="Skelly N.A."/>
            <person name="Okamura Y."/>
            <person name="Vlamakis H."/>
            <person name="Li Y."/>
            <person name="Tanoue T."/>
            <person name="Takei H."/>
            <person name="Nittono H."/>
            <person name="Narushima S."/>
            <person name="Irie J."/>
            <person name="Itoh H."/>
            <person name="Moriya K."/>
            <person name="Sugiura Y."/>
            <person name="Suematsu M."/>
            <person name="Moritoki N."/>
            <person name="Shibata S."/>
            <person name="Littman R.D."/>
            <person name="Fischbach A.M."/>
            <person name="Uwamino Y."/>
            <person name="Inoue T."/>
            <person name="Honda A."/>
            <person name="Hattori M."/>
            <person name="Murai T."/>
            <person name="Xavier J.R."/>
            <person name="Hirose N."/>
            <person name="Honda K."/>
        </authorList>
    </citation>
    <scope>NUCLEOTIDE SEQUENCE</scope>
    <source>
        <strain evidence="24">CE91-St16</strain>
    </source>
</reference>
<dbReference type="EMBL" id="BQOL01000001">
    <property type="protein sequence ID" value="GKI19264.1"/>
    <property type="molecule type" value="Genomic_DNA"/>
</dbReference>
<dbReference type="Proteomes" id="UP001055105">
    <property type="component" value="Unassembled WGS sequence"/>
</dbReference>
<feature type="binding site" evidence="19">
    <location>
        <position position="288"/>
    </location>
    <ligand>
        <name>phosphoenolpyruvate</name>
        <dbReference type="ChEBI" id="CHEBI:58702"/>
    </ligand>
</feature>
<evidence type="ECO:0000256" key="14">
    <source>
        <dbReference type="ARBA" id="ARBA00022777"/>
    </source>
</evidence>
<keyword evidence="9 17" id="KW-0963">Cytoplasm</keyword>
<evidence type="ECO:0000259" key="22">
    <source>
        <dbReference type="Pfam" id="PF02896"/>
    </source>
</evidence>
<dbReference type="Gene3D" id="3.20.20.60">
    <property type="entry name" value="Phosphoenolpyruvate-binding domains"/>
    <property type="match status" value="1"/>
</dbReference>
<dbReference type="Pfam" id="PF00391">
    <property type="entry name" value="PEP-utilizers"/>
    <property type="match status" value="1"/>
</dbReference>
<dbReference type="InterPro" id="IPR040442">
    <property type="entry name" value="Pyrv_kinase-like_dom_sf"/>
</dbReference>
<evidence type="ECO:0000256" key="19">
    <source>
        <dbReference type="PIRSR" id="PIRSR000732-2"/>
    </source>
</evidence>
<dbReference type="Pfam" id="PF05524">
    <property type="entry name" value="PEP-utilisers_N"/>
    <property type="match status" value="1"/>
</dbReference>
<dbReference type="PIRSF" id="PIRSF000732">
    <property type="entry name" value="PTS_enzyme_I"/>
    <property type="match status" value="1"/>
</dbReference>
<dbReference type="InterPro" id="IPR015813">
    <property type="entry name" value="Pyrv/PenolPyrv_kinase-like_dom"/>
</dbReference>
<dbReference type="Gene3D" id="3.50.30.10">
    <property type="entry name" value="Phosphohistidine domain"/>
    <property type="match status" value="1"/>
</dbReference>
<dbReference type="EC" id="2.7.3.9" evidence="6 17"/>
<feature type="binding site" evidence="19">
    <location>
        <begin position="447"/>
        <end position="448"/>
    </location>
    <ligand>
        <name>phosphoenolpyruvate</name>
        <dbReference type="ChEBI" id="CHEBI:58702"/>
    </ligand>
</feature>
<name>A0AA37KQR9_9BACT</name>
<dbReference type="InterPro" id="IPR036618">
    <property type="entry name" value="PtsI_HPr-bd_sf"/>
</dbReference>
<evidence type="ECO:0000256" key="5">
    <source>
        <dbReference type="ARBA" id="ARBA00007837"/>
    </source>
</evidence>
<comment type="caution">
    <text evidence="24">The sequence shown here is derived from an EMBL/GenBank/DDBJ whole genome shotgun (WGS) entry which is preliminary data.</text>
</comment>
<keyword evidence="11 17" id="KW-0808">Transferase</keyword>
<evidence type="ECO:0000259" key="21">
    <source>
        <dbReference type="Pfam" id="PF00391"/>
    </source>
</evidence>
<dbReference type="GO" id="GO:0005737">
    <property type="term" value="C:cytoplasm"/>
    <property type="evidence" value="ECO:0007669"/>
    <property type="project" value="UniProtKB-SubCell"/>
</dbReference>
<evidence type="ECO:0000259" key="23">
    <source>
        <dbReference type="Pfam" id="PF05524"/>
    </source>
</evidence>
<evidence type="ECO:0000256" key="15">
    <source>
        <dbReference type="ARBA" id="ARBA00022842"/>
    </source>
</evidence>
<evidence type="ECO:0000313" key="24">
    <source>
        <dbReference type="EMBL" id="GKI19264.1"/>
    </source>
</evidence>
<keyword evidence="15 17" id="KW-0460">Magnesium</keyword>
<feature type="active site" description="Proton donor" evidence="18">
    <location>
        <position position="495"/>
    </location>
</feature>
<comment type="subcellular location">
    <subcellularLocation>
        <location evidence="4 17">Cytoplasm</location>
    </subcellularLocation>
</comment>
<dbReference type="Pfam" id="PF02896">
    <property type="entry name" value="PEP-utilizers_C"/>
    <property type="match status" value="1"/>
</dbReference>